<comment type="cofactor">
    <cofactor evidence="1">
        <name>Zn(2+)</name>
        <dbReference type="ChEBI" id="CHEBI:29105"/>
    </cofactor>
</comment>
<feature type="transmembrane region" description="Helical" evidence="7">
    <location>
        <begin position="12"/>
        <end position="33"/>
    </location>
</feature>
<evidence type="ECO:0000259" key="8">
    <source>
        <dbReference type="Pfam" id="PF02163"/>
    </source>
</evidence>
<dbReference type="RefSeq" id="WP_191698097.1">
    <property type="nucleotide sequence ID" value="NZ_JACSPZ010000001.1"/>
</dbReference>
<dbReference type="Pfam" id="PF02163">
    <property type="entry name" value="Peptidase_M50"/>
    <property type="match status" value="1"/>
</dbReference>
<keyword evidence="6 7" id="KW-0472">Membrane</keyword>
<comment type="subcellular location">
    <subcellularLocation>
        <location evidence="2">Membrane</location>
        <topology evidence="2">Multi-pass membrane protein</topology>
    </subcellularLocation>
</comment>
<dbReference type="InterPro" id="IPR008915">
    <property type="entry name" value="Peptidase_M50"/>
</dbReference>
<dbReference type="GO" id="GO:0008233">
    <property type="term" value="F:peptidase activity"/>
    <property type="evidence" value="ECO:0007669"/>
    <property type="project" value="UniProtKB-KW"/>
</dbReference>
<keyword evidence="10" id="KW-1185">Reference proteome</keyword>
<name>A0ABR8XT32_9BACL</name>
<protein>
    <submittedName>
        <fullName evidence="9">Site-2 protease family protein</fullName>
    </submittedName>
</protein>
<dbReference type="Proteomes" id="UP000619101">
    <property type="component" value="Unassembled WGS sequence"/>
</dbReference>
<feature type="domain" description="Peptidase M50" evidence="8">
    <location>
        <begin position="11"/>
        <end position="102"/>
    </location>
</feature>
<evidence type="ECO:0000256" key="5">
    <source>
        <dbReference type="ARBA" id="ARBA00022989"/>
    </source>
</evidence>
<evidence type="ECO:0000313" key="9">
    <source>
        <dbReference type="EMBL" id="MBD8035104.1"/>
    </source>
</evidence>
<proteinExistence type="inferred from homology"/>
<evidence type="ECO:0000256" key="4">
    <source>
        <dbReference type="ARBA" id="ARBA00022692"/>
    </source>
</evidence>
<comment type="caution">
    <text evidence="9">The sequence shown here is derived from an EMBL/GenBank/DDBJ whole genome shotgun (WGS) entry which is preliminary data.</text>
</comment>
<feature type="transmembrane region" description="Helical" evidence="7">
    <location>
        <begin position="81"/>
        <end position="102"/>
    </location>
</feature>
<gene>
    <name evidence="9" type="ORF">H9635_00035</name>
</gene>
<organism evidence="9 10">
    <name type="scientific">Solibacillus faecavium</name>
    <dbReference type="NCBI Taxonomy" id="2762221"/>
    <lineage>
        <taxon>Bacteria</taxon>
        <taxon>Bacillati</taxon>
        <taxon>Bacillota</taxon>
        <taxon>Bacilli</taxon>
        <taxon>Bacillales</taxon>
        <taxon>Caryophanaceae</taxon>
        <taxon>Solibacillus</taxon>
    </lineage>
</organism>
<reference evidence="9 10" key="1">
    <citation type="submission" date="2020-08" db="EMBL/GenBank/DDBJ databases">
        <title>A Genomic Blueprint of the Chicken Gut Microbiome.</title>
        <authorList>
            <person name="Gilroy R."/>
            <person name="Ravi A."/>
            <person name="Getino M."/>
            <person name="Pursley I."/>
            <person name="Horton D.L."/>
            <person name="Alikhan N.-F."/>
            <person name="Baker D."/>
            <person name="Gharbi K."/>
            <person name="Hall N."/>
            <person name="Watson M."/>
            <person name="Adriaenssens E.M."/>
            <person name="Foster-Nyarko E."/>
            <person name="Jarju S."/>
            <person name="Secka A."/>
            <person name="Antonio M."/>
            <person name="Oren A."/>
            <person name="Chaudhuri R."/>
            <person name="La Ragione R.M."/>
            <person name="Hildebrand F."/>
            <person name="Pallen M.J."/>
        </authorList>
    </citation>
    <scope>NUCLEOTIDE SEQUENCE [LARGE SCALE GENOMIC DNA]</scope>
    <source>
        <strain evidence="9 10">A46</strain>
    </source>
</reference>
<sequence>MQEQLINFLMYILYIPIVFIIHELGHALFVVLFGKEVREVQLGFGKDLFRIKKFVVKRSMGWNGGYCSWENIDSLAWYKKIVIFLGGIILNLVTATLVWIFGDVQYADWYRSFIILSYFIAVINLLPFKFKSNITKIESDGLQCIKLLNSMKQGK</sequence>
<keyword evidence="5 7" id="KW-1133">Transmembrane helix</keyword>
<evidence type="ECO:0000313" key="10">
    <source>
        <dbReference type="Proteomes" id="UP000619101"/>
    </source>
</evidence>
<dbReference type="GO" id="GO:0006508">
    <property type="term" value="P:proteolysis"/>
    <property type="evidence" value="ECO:0007669"/>
    <property type="project" value="UniProtKB-KW"/>
</dbReference>
<evidence type="ECO:0000256" key="1">
    <source>
        <dbReference type="ARBA" id="ARBA00001947"/>
    </source>
</evidence>
<comment type="similarity">
    <text evidence="3">Belongs to the peptidase M50B family.</text>
</comment>
<accession>A0ABR8XT32</accession>
<keyword evidence="9" id="KW-0378">Hydrolase</keyword>
<dbReference type="EMBL" id="JACSPZ010000001">
    <property type="protein sequence ID" value="MBD8035104.1"/>
    <property type="molecule type" value="Genomic_DNA"/>
</dbReference>
<evidence type="ECO:0000256" key="2">
    <source>
        <dbReference type="ARBA" id="ARBA00004141"/>
    </source>
</evidence>
<keyword evidence="4 7" id="KW-0812">Transmembrane</keyword>
<evidence type="ECO:0000256" key="3">
    <source>
        <dbReference type="ARBA" id="ARBA00007931"/>
    </source>
</evidence>
<keyword evidence="9" id="KW-0645">Protease</keyword>
<feature type="transmembrane region" description="Helical" evidence="7">
    <location>
        <begin position="108"/>
        <end position="126"/>
    </location>
</feature>
<evidence type="ECO:0000256" key="7">
    <source>
        <dbReference type="SAM" id="Phobius"/>
    </source>
</evidence>
<evidence type="ECO:0000256" key="6">
    <source>
        <dbReference type="ARBA" id="ARBA00023136"/>
    </source>
</evidence>